<dbReference type="InterPro" id="IPR036852">
    <property type="entry name" value="Peptidase_S8/S53_dom_sf"/>
</dbReference>
<feature type="active site" description="Charge relay system" evidence="6">
    <location>
        <position position="236"/>
    </location>
</feature>
<dbReference type="Pfam" id="PF00082">
    <property type="entry name" value="Peptidase_S8"/>
    <property type="match status" value="1"/>
</dbReference>
<dbReference type="PRINTS" id="PR00723">
    <property type="entry name" value="SUBTILISIN"/>
</dbReference>
<evidence type="ECO:0000256" key="3">
    <source>
        <dbReference type="ARBA" id="ARBA00022729"/>
    </source>
</evidence>
<dbReference type="RefSeq" id="WP_112085067.1">
    <property type="nucleotide sequence ID" value="NZ_QLSV01000003.1"/>
</dbReference>
<dbReference type="PROSITE" id="PS00138">
    <property type="entry name" value="SUBTILASE_SER"/>
    <property type="match status" value="1"/>
</dbReference>
<dbReference type="InterPro" id="IPR050131">
    <property type="entry name" value="Peptidase_S8_subtilisin-like"/>
</dbReference>
<feature type="domain" description="Secretion system C-terminal sorting" evidence="8">
    <location>
        <begin position="482"/>
        <end position="549"/>
    </location>
</feature>
<sequence length="551" mass="61103">MKNILVALLVLLSIDFYAQELLYSQSRIILGLKKDIQKTVINLNELEELNFLFDENTVLEVKKLNISSSKTLNGNPLVVVFETDVNIESLIKTLKETSLFDYVEPDYISHGSGIKQSENVDLTESFVPLSTTPNDQFFFRQWGLNNNGTFSLSPSVLDADVDMIEAWDITTGSPTIVMAVLDSGIKMDHPEFNGRFWFNTLEQSNGFDDDENGYIDDFSGWDFVNNDNDPTDDHGHGTNVTGIAVANANNNIGYAGVDWNCKLLPLKVLNENNSGFTSNIISSIYYAVNRGVDVISISIGGSGYSLAYENAVNFAYDQNIPVIACMMNFNNNVSYYPAAFPNAIAVGSTNPNDYRSAPFFWSATSGSNYGNHIDVVAPGNYIYGLSHTSNTSYGSYWGGTSQATPLVSGVVSLMLSINPNLTVTEIRTILRNTAQDQVGNPSEDTLGWDQYYGAGRVNAFNVLSYLQNLSTTSFNSNSEINLYPNPTNDFLYLHSNVDELYSILIYDISGRFIKSLENIKTMIDVTELESGVYFLELGFNDKKIVKKIVKK</sequence>
<dbReference type="InterPro" id="IPR034204">
    <property type="entry name" value="PfSUB1-like_cat_dom"/>
</dbReference>
<keyword evidence="5 6" id="KW-0720">Serine protease</keyword>
<dbReference type="Pfam" id="PF18962">
    <property type="entry name" value="Por_Secre_tail"/>
    <property type="match status" value="1"/>
</dbReference>
<keyword evidence="3" id="KW-0732">Signal</keyword>
<feature type="domain" description="Peptidase S8/S53" evidence="7">
    <location>
        <begin position="176"/>
        <end position="455"/>
    </location>
</feature>
<dbReference type="NCBIfam" id="TIGR04183">
    <property type="entry name" value="Por_Secre_tail"/>
    <property type="match status" value="1"/>
</dbReference>
<protein>
    <submittedName>
        <fullName evidence="9">Putative secreted protein (Por secretion system target)</fullName>
    </submittedName>
</protein>
<dbReference type="GO" id="GO:0006508">
    <property type="term" value="P:proteolysis"/>
    <property type="evidence" value="ECO:0007669"/>
    <property type="project" value="UniProtKB-KW"/>
</dbReference>
<dbReference type="Proteomes" id="UP000249518">
    <property type="component" value="Unassembled WGS sequence"/>
</dbReference>
<dbReference type="PROSITE" id="PS00137">
    <property type="entry name" value="SUBTILASE_HIS"/>
    <property type="match status" value="1"/>
</dbReference>
<dbReference type="InterPro" id="IPR000209">
    <property type="entry name" value="Peptidase_S8/S53_dom"/>
</dbReference>
<name>A0A328WYU1_9FLAO</name>
<comment type="caution">
    <text evidence="9">The sequence shown here is derived from an EMBL/GenBank/DDBJ whole genome shotgun (WGS) entry which is preliminary data.</text>
</comment>
<organism evidence="9 10">
    <name type="scientific">Flavobacterium lacus</name>
    <dbReference type="NCBI Taxonomy" id="1353778"/>
    <lineage>
        <taxon>Bacteria</taxon>
        <taxon>Pseudomonadati</taxon>
        <taxon>Bacteroidota</taxon>
        <taxon>Flavobacteriia</taxon>
        <taxon>Flavobacteriales</taxon>
        <taxon>Flavobacteriaceae</taxon>
        <taxon>Flavobacterium</taxon>
    </lineage>
</organism>
<proteinExistence type="inferred from homology"/>
<evidence type="ECO:0000256" key="6">
    <source>
        <dbReference type="PROSITE-ProRule" id="PRU01240"/>
    </source>
</evidence>
<dbReference type="PANTHER" id="PTHR43806:SF11">
    <property type="entry name" value="CEREVISIN-RELATED"/>
    <property type="match status" value="1"/>
</dbReference>
<evidence type="ECO:0000259" key="7">
    <source>
        <dbReference type="Pfam" id="PF00082"/>
    </source>
</evidence>
<keyword evidence="2 6" id="KW-0645">Protease</keyword>
<feature type="active site" description="Charge relay system" evidence="6">
    <location>
        <position position="401"/>
    </location>
</feature>
<evidence type="ECO:0000313" key="9">
    <source>
        <dbReference type="EMBL" id="RAR49617.1"/>
    </source>
</evidence>
<accession>A0A328WYU1</accession>
<keyword evidence="4 6" id="KW-0378">Hydrolase</keyword>
<feature type="active site" description="Charge relay system" evidence="6">
    <location>
        <position position="182"/>
    </location>
</feature>
<evidence type="ECO:0000256" key="5">
    <source>
        <dbReference type="ARBA" id="ARBA00022825"/>
    </source>
</evidence>
<dbReference type="SUPFAM" id="SSF52743">
    <property type="entry name" value="Subtilisin-like"/>
    <property type="match status" value="1"/>
</dbReference>
<reference evidence="9 10" key="1">
    <citation type="submission" date="2018-06" db="EMBL/GenBank/DDBJ databases">
        <title>Genomic Encyclopedia of Type Strains, Phase III (KMG-III): the genomes of soil and plant-associated and newly described type strains.</title>
        <authorList>
            <person name="Whitman W."/>
        </authorList>
    </citation>
    <scope>NUCLEOTIDE SEQUENCE [LARGE SCALE GENOMIC DNA]</scope>
    <source>
        <strain evidence="9 10">CGMCC 1.12504</strain>
    </source>
</reference>
<dbReference type="Gene3D" id="3.40.50.200">
    <property type="entry name" value="Peptidase S8/S53 domain"/>
    <property type="match status" value="1"/>
</dbReference>
<keyword evidence="10" id="KW-1185">Reference proteome</keyword>
<dbReference type="InterPro" id="IPR022398">
    <property type="entry name" value="Peptidase_S8_His-AS"/>
</dbReference>
<dbReference type="GO" id="GO:0004252">
    <property type="term" value="F:serine-type endopeptidase activity"/>
    <property type="evidence" value="ECO:0007669"/>
    <property type="project" value="UniProtKB-UniRule"/>
</dbReference>
<dbReference type="PROSITE" id="PS51892">
    <property type="entry name" value="SUBTILASE"/>
    <property type="match status" value="1"/>
</dbReference>
<evidence type="ECO:0000256" key="4">
    <source>
        <dbReference type="ARBA" id="ARBA00022801"/>
    </source>
</evidence>
<evidence type="ECO:0000313" key="10">
    <source>
        <dbReference type="Proteomes" id="UP000249518"/>
    </source>
</evidence>
<gene>
    <name evidence="9" type="ORF">B0I10_10337</name>
</gene>
<evidence type="ECO:0000256" key="2">
    <source>
        <dbReference type="ARBA" id="ARBA00022670"/>
    </source>
</evidence>
<dbReference type="InterPro" id="IPR015500">
    <property type="entry name" value="Peptidase_S8_subtilisin-rel"/>
</dbReference>
<dbReference type="OrthoDB" id="1055762at2"/>
<dbReference type="CDD" id="cd07473">
    <property type="entry name" value="Peptidases_S8_Subtilisin_like"/>
    <property type="match status" value="1"/>
</dbReference>
<dbReference type="InterPro" id="IPR026444">
    <property type="entry name" value="Secre_tail"/>
</dbReference>
<dbReference type="InterPro" id="IPR023828">
    <property type="entry name" value="Peptidase_S8_Ser-AS"/>
</dbReference>
<evidence type="ECO:0000259" key="8">
    <source>
        <dbReference type="Pfam" id="PF18962"/>
    </source>
</evidence>
<comment type="similarity">
    <text evidence="1 6">Belongs to the peptidase S8 family.</text>
</comment>
<dbReference type="PANTHER" id="PTHR43806">
    <property type="entry name" value="PEPTIDASE S8"/>
    <property type="match status" value="1"/>
</dbReference>
<dbReference type="EMBL" id="QLSV01000003">
    <property type="protein sequence ID" value="RAR49617.1"/>
    <property type="molecule type" value="Genomic_DNA"/>
</dbReference>
<dbReference type="AlphaFoldDB" id="A0A328WYU1"/>
<evidence type="ECO:0000256" key="1">
    <source>
        <dbReference type="ARBA" id="ARBA00011073"/>
    </source>
</evidence>